<reference evidence="6 7" key="1">
    <citation type="submission" date="2016-10" db="EMBL/GenBank/DDBJ databases">
        <authorList>
            <person name="de Groot N.N."/>
        </authorList>
    </citation>
    <scope>NUCLEOTIDE SEQUENCE [LARGE SCALE GENOMIC DNA]</scope>
    <source>
        <strain evidence="6 7">CPCC 202699</strain>
    </source>
</reference>
<dbReference type="Gene3D" id="2.40.10.10">
    <property type="entry name" value="Trypsin-like serine proteases"/>
    <property type="match status" value="2"/>
</dbReference>
<dbReference type="InterPro" id="IPR001940">
    <property type="entry name" value="Peptidase_S1C"/>
</dbReference>
<name>A0A1H2Z9U9_9PSEU</name>
<dbReference type="InterPro" id="IPR047680">
    <property type="entry name" value="MarP-like"/>
</dbReference>
<keyword evidence="2 5" id="KW-0812">Transmembrane</keyword>
<dbReference type="OrthoDB" id="9766361at2"/>
<dbReference type="GO" id="GO:0006508">
    <property type="term" value="P:proteolysis"/>
    <property type="evidence" value="ECO:0007669"/>
    <property type="project" value="InterPro"/>
</dbReference>
<proteinExistence type="predicted"/>
<accession>A0A1H2Z9U9</accession>
<evidence type="ECO:0000256" key="3">
    <source>
        <dbReference type="ARBA" id="ARBA00022989"/>
    </source>
</evidence>
<keyword evidence="4 5" id="KW-0472">Membrane</keyword>
<dbReference type="Proteomes" id="UP000199515">
    <property type="component" value="Unassembled WGS sequence"/>
</dbReference>
<evidence type="ECO:0000313" key="6">
    <source>
        <dbReference type="EMBL" id="SDX14131.1"/>
    </source>
</evidence>
<dbReference type="GO" id="GO:0016020">
    <property type="term" value="C:membrane"/>
    <property type="evidence" value="ECO:0007669"/>
    <property type="project" value="UniProtKB-SubCell"/>
</dbReference>
<dbReference type="PANTHER" id="PTHR43019:SF23">
    <property type="entry name" value="PROTEASE DO-LIKE 5, CHLOROPLASTIC"/>
    <property type="match status" value="1"/>
</dbReference>
<keyword evidence="3 5" id="KW-1133">Transmembrane helix</keyword>
<comment type="subcellular location">
    <subcellularLocation>
        <location evidence="1">Membrane</location>
        <topology evidence="1">Multi-pass membrane protein</topology>
    </subcellularLocation>
</comment>
<feature type="transmembrane region" description="Helical" evidence="5">
    <location>
        <begin position="100"/>
        <end position="117"/>
    </location>
</feature>
<feature type="transmembrane region" description="Helical" evidence="5">
    <location>
        <begin position="59"/>
        <end position="80"/>
    </location>
</feature>
<dbReference type="InterPro" id="IPR003825">
    <property type="entry name" value="Colicin-V_CvpA"/>
</dbReference>
<evidence type="ECO:0000256" key="1">
    <source>
        <dbReference type="ARBA" id="ARBA00004141"/>
    </source>
</evidence>
<keyword evidence="7" id="KW-1185">Reference proteome</keyword>
<dbReference type="AlphaFoldDB" id="A0A1H2Z9U9"/>
<dbReference type="Pfam" id="PF02674">
    <property type="entry name" value="Colicin_V"/>
    <property type="match status" value="1"/>
</dbReference>
<evidence type="ECO:0000256" key="4">
    <source>
        <dbReference type="ARBA" id="ARBA00023136"/>
    </source>
</evidence>
<protein>
    <submittedName>
        <fullName evidence="6">Colicin V production protein</fullName>
    </submittedName>
</protein>
<dbReference type="STRING" id="589385.SAMN05421504_102432"/>
<dbReference type="PRINTS" id="PR00834">
    <property type="entry name" value="PROTEASES2C"/>
</dbReference>
<dbReference type="PANTHER" id="PTHR43019">
    <property type="entry name" value="SERINE ENDOPROTEASE DEGS"/>
    <property type="match status" value="1"/>
</dbReference>
<dbReference type="Pfam" id="PF13365">
    <property type="entry name" value="Trypsin_2"/>
    <property type="match status" value="1"/>
</dbReference>
<dbReference type="RefSeq" id="WP_091288318.1">
    <property type="nucleotide sequence ID" value="NZ_FNON01000002.1"/>
</dbReference>
<evidence type="ECO:0000256" key="2">
    <source>
        <dbReference type="ARBA" id="ARBA00022692"/>
    </source>
</evidence>
<gene>
    <name evidence="6" type="ORF">SAMN05421504_102432</name>
</gene>
<organism evidence="6 7">
    <name type="scientific">Amycolatopsis xylanica</name>
    <dbReference type="NCBI Taxonomy" id="589385"/>
    <lineage>
        <taxon>Bacteria</taxon>
        <taxon>Bacillati</taxon>
        <taxon>Actinomycetota</taxon>
        <taxon>Actinomycetes</taxon>
        <taxon>Pseudonocardiales</taxon>
        <taxon>Pseudonocardiaceae</taxon>
        <taxon>Amycolatopsis</taxon>
    </lineage>
</organism>
<dbReference type="InterPro" id="IPR009003">
    <property type="entry name" value="Peptidase_S1_PA"/>
</dbReference>
<dbReference type="GO" id="GO:0009403">
    <property type="term" value="P:toxin biosynthetic process"/>
    <property type="evidence" value="ECO:0007669"/>
    <property type="project" value="InterPro"/>
</dbReference>
<dbReference type="NCBIfam" id="NF033740">
    <property type="entry name" value="MarP_fam_protase"/>
    <property type="match status" value="1"/>
</dbReference>
<sequence>MNWADVVVLLLAVLAAVSGAFQGVIIALPSLLGVILGAIAGIKLAPLVVELFTHPAAKVAFAVATVVFLVALGETLGVWAGRRLRQKINPEKLSGLDKSLGAIVQAAVVFVIAWLIATPLTTVSGLPGLAKAINGSAVLGGVNDVMPSAAQGFPSQLRKLLDASGFPSIVDPFQRTETPDTEPPDTALQASAVVQDVHPSVVKIRGNAPSCSRALEGSGFVISPHRVMTNAHVVAGTDETWIETTKGKFPAKVVYFNPEVDIAVLSTPRFEAPPLPLAPDQAKAGDSAIVLGYPLDGPYTATPARVRGRINLRGPDIYEANTVQRDVFTVRAGIRSGNSGGPMIDPQGQVIGVVFGAAVEDPDTGFTLTANQVRAEIAAAPSQTAQVSTGSCAA</sequence>
<dbReference type="SUPFAM" id="SSF50494">
    <property type="entry name" value="Trypsin-like serine proteases"/>
    <property type="match status" value="1"/>
</dbReference>
<dbReference type="InterPro" id="IPR043504">
    <property type="entry name" value="Peptidase_S1_PA_chymotrypsin"/>
</dbReference>
<evidence type="ECO:0000256" key="5">
    <source>
        <dbReference type="SAM" id="Phobius"/>
    </source>
</evidence>
<dbReference type="GO" id="GO:0004252">
    <property type="term" value="F:serine-type endopeptidase activity"/>
    <property type="evidence" value="ECO:0007669"/>
    <property type="project" value="InterPro"/>
</dbReference>
<dbReference type="EMBL" id="FNON01000002">
    <property type="protein sequence ID" value="SDX14131.1"/>
    <property type="molecule type" value="Genomic_DNA"/>
</dbReference>
<evidence type="ECO:0000313" key="7">
    <source>
        <dbReference type="Proteomes" id="UP000199515"/>
    </source>
</evidence>